<dbReference type="EMBL" id="JAJTJA010000002">
    <property type="protein sequence ID" value="KAH8703352.1"/>
    <property type="molecule type" value="Genomic_DNA"/>
</dbReference>
<keyword evidence="2" id="KW-0560">Oxidoreductase</keyword>
<dbReference type="PANTHER" id="PTHR47706:SF1">
    <property type="entry name" value="CIPA-LIKE, PUTATIVE (AFU_ORTHOLOGUE AFUA_1G12460)-RELATED"/>
    <property type="match status" value="1"/>
</dbReference>
<keyword evidence="4" id="KW-1185">Reference proteome</keyword>
<evidence type="ECO:0000313" key="3">
    <source>
        <dbReference type="EMBL" id="KAH8703352.1"/>
    </source>
</evidence>
<dbReference type="RefSeq" id="XP_046076370.1">
    <property type="nucleotide sequence ID" value="XM_046219762.1"/>
</dbReference>
<protein>
    <recommendedName>
        <fullName evidence="5">NmrA-like domain-containing protein</fullName>
    </recommendedName>
</protein>
<evidence type="ECO:0000313" key="4">
    <source>
        <dbReference type="Proteomes" id="UP001201262"/>
    </source>
</evidence>
<keyword evidence="1" id="KW-0521">NADP</keyword>
<evidence type="ECO:0000256" key="1">
    <source>
        <dbReference type="ARBA" id="ARBA00022857"/>
    </source>
</evidence>
<accession>A0AAD4Q263</accession>
<gene>
    <name evidence="3" type="ORF">BGW36DRAFT_422916</name>
</gene>
<proteinExistence type="predicted"/>
<sequence length="212" mass="23645">MPQSLRNPAVRQFPSYAGVSEISNYLQARSDKINWTIVAPGGFLEYVFDLPFVLELANRKIEIINGGDIPFSVSEFGTTAKWIIGVLRQPKRGVDHCVQTHATTVTQNEVFGLVKKYDPNPESWTVLQQESNVKLERGMGMIKNGDFSMNAISTMMSGIIWSGDYNLAFKETDNEWLGVEMITKERLEELIEDKVIHGATDVGSSQIVSNVG</sequence>
<dbReference type="PANTHER" id="PTHR47706">
    <property type="entry name" value="NMRA-LIKE FAMILY PROTEIN"/>
    <property type="match status" value="1"/>
</dbReference>
<reference evidence="3" key="1">
    <citation type="submission" date="2021-12" db="EMBL/GenBank/DDBJ databases">
        <title>Convergent genome expansion in fungi linked to evolution of root-endophyte symbiosis.</title>
        <authorList>
            <consortium name="DOE Joint Genome Institute"/>
            <person name="Ke Y.-H."/>
            <person name="Bonito G."/>
            <person name="Liao H.-L."/>
            <person name="Looney B."/>
            <person name="Rojas-Flechas A."/>
            <person name="Nash J."/>
            <person name="Hameed K."/>
            <person name="Schadt C."/>
            <person name="Martin F."/>
            <person name="Crous P.W."/>
            <person name="Miettinen O."/>
            <person name="Magnuson J.K."/>
            <person name="Labbe J."/>
            <person name="Jacobson D."/>
            <person name="Doktycz M.J."/>
            <person name="Veneault-Fourrey C."/>
            <person name="Kuo A."/>
            <person name="Mondo S."/>
            <person name="Calhoun S."/>
            <person name="Riley R."/>
            <person name="Ohm R."/>
            <person name="LaButti K."/>
            <person name="Andreopoulos B."/>
            <person name="Pangilinan J."/>
            <person name="Nolan M."/>
            <person name="Tritt A."/>
            <person name="Clum A."/>
            <person name="Lipzen A."/>
            <person name="Daum C."/>
            <person name="Barry K."/>
            <person name="Grigoriev I.V."/>
            <person name="Vilgalys R."/>
        </authorList>
    </citation>
    <scope>NUCLEOTIDE SEQUENCE</scope>
    <source>
        <strain evidence="3">PMI_201</strain>
    </source>
</reference>
<organism evidence="3 4">
    <name type="scientific">Talaromyces proteolyticus</name>
    <dbReference type="NCBI Taxonomy" id="1131652"/>
    <lineage>
        <taxon>Eukaryota</taxon>
        <taxon>Fungi</taxon>
        <taxon>Dikarya</taxon>
        <taxon>Ascomycota</taxon>
        <taxon>Pezizomycotina</taxon>
        <taxon>Eurotiomycetes</taxon>
        <taxon>Eurotiomycetidae</taxon>
        <taxon>Eurotiales</taxon>
        <taxon>Trichocomaceae</taxon>
        <taxon>Talaromyces</taxon>
        <taxon>Talaromyces sect. Bacilispori</taxon>
    </lineage>
</organism>
<comment type="caution">
    <text evidence="3">The sequence shown here is derived from an EMBL/GenBank/DDBJ whole genome shotgun (WGS) entry which is preliminary data.</text>
</comment>
<evidence type="ECO:0000256" key="2">
    <source>
        <dbReference type="ARBA" id="ARBA00023002"/>
    </source>
</evidence>
<dbReference type="Proteomes" id="UP001201262">
    <property type="component" value="Unassembled WGS sequence"/>
</dbReference>
<dbReference type="GO" id="GO:0016491">
    <property type="term" value="F:oxidoreductase activity"/>
    <property type="evidence" value="ECO:0007669"/>
    <property type="project" value="UniProtKB-KW"/>
</dbReference>
<dbReference type="GeneID" id="70250049"/>
<evidence type="ECO:0008006" key="5">
    <source>
        <dbReference type="Google" id="ProtNLM"/>
    </source>
</evidence>
<name>A0AAD4Q263_9EURO</name>
<dbReference type="AlphaFoldDB" id="A0AAD4Q263"/>
<dbReference type="InterPro" id="IPR051609">
    <property type="entry name" value="NmrA/Isoflavone_reductase-like"/>
</dbReference>